<evidence type="ECO:0000256" key="6">
    <source>
        <dbReference type="RuleBase" id="RU361161"/>
    </source>
</evidence>
<feature type="compositionally biased region" description="Low complexity" evidence="7">
    <location>
        <begin position="634"/>
        <end position="666"/>
    </location>
</feature>
<dbReference type="Proteomes" id="UP001595955">
    <property type="component" value="Unassembled WGS sequence"/>
</dbReference>
<dbReference type="PROSITE" id="PS00775">
    <property type="entry name" value="GLYCOSYL_HYDROL_F3"/>
    <property type="match status" value="1"/>
</dbReference>
<dbReference type="Pfam" id="PF01915">
    <property type="entry name" value="Glyco_hydro_3_C"/>
    <property type="match status" value="1"/>
</dbReference>
<dbReference type="PANTHER" id="PTHR30480:SF13">
    <property type="entry name" value="BETA-HEXOSAMINIDASE"/>
    <property type="match status" value="1"/>
</dbReference>
<comment type="catalytic activity">
    <reaction evidence="1">
        <text>Hydrolysis of terminal non-reducing N-acetyl-D-hexosamine residues in N-acetyl-beta-D-hexosaminides.</text>
        <dbReference type="EC" id="3.2.1.52"/>
    </reaction>
</comment>
<dbReference type="SUPFAM" id="SSF51445">
    <property type="entry name" value="(Trans)glycosidases"/>
    <property type="match status" value="1"/>
</dbReference>
<feature type="compositionally biased region" description="Pro residues" evidence="7">
    <location>
        <begin position="608"/>
        <end position="630"/>
    </location>
</feature>
<dbReference type="SUPFAM" id="SSF52279">
    <property type="entry name" value="Beta-D-glucan exohydrolase, C-terminal domain"/>
    <property type="match status" value="1"/>
</dbReference>
<gene>
    <name evidence="12" type="ORF">ACFO3F_06250</name>
</gene>
<comment type="caution">
    <text evidence="12">The sequence shown here is derived from an EMBL/GenBank/DDBJ whole genome shotgun (WGS) entry which is preliminary data.</text>
</comment>
<protein>
    <recommendedName>
        <fullName evidence="3">beta-N-acetylhexosaminidase</fullName>
        <ecNumber evidence="3">3.2.1.52</ecNumber>
    </recommendedName>
</protein>
<dbReference type="Gene3D" id="3.20.20.300">
    <property type="entry name" value="Glycoside hydrolase, family 3, N-terminal domain"/>
    <property type="match status" value="1"/>
</dbReference>
<dbReference type="GO" id="GO:0016787">
    <property type="term" value="F:hydrolase activity"/>
    <property type="evidence" value="ECO:0007669"/>
    <property type="project" value="UniProtKB-KW"/>
</dbReference>
<feature type="chain" id="PRO_5045062609" description="beta-N-acetylhexosaminidase" evidence="9">
    <location>
        <begin position="28"/>
        <end position="694"/>
    </location>
</feature>
<dbReference type="EC" id="3.2.1.52" evidence="3"/>
<evidence type="ECO:0000256" key="7">
    <source>
        <dbReference type="SAM" id="MobiDB-lite"/>
    </source>
</evidence>
<sequence>MRSPYRRWCLAGATAGLLLASLTPASAAINQPPDAGPDIDAIIERMTLEEKVGQMFVPFVYGESIDQADPRNVGAAGVETIGEVIEEFHPGGVIYFGWSNNLNSPGQVAQLSNDIQARATADGGVPMTTSIDQEEGVVVRLPQPSAQLPGAMALGATGSAEHARNAARITAEKLAAVGINQDYAPIADVNSNAMNPVIGVRAFGGDTALVSALVRAQVQGFQDDGGISSSIKHFPGHGATDVDSHLAVPIITKSAAELRAEDLPPFQAAIEAGADSIMTAHIAVPALDPSGRPATLSEPILTGLLREEMGFDGVIVTDSLSMAGVREEFSDDRVPVEAILAGADQMLMPPNLRVAYDGVIAAVESGELTEARIDASVRRILEQKDKRGVLADPFVDLDAVDDVMATPEHYATAGTIADDSITLLENSGVLPLEAGTRVLLAGFGGNARYEVIAEELTALGAEVTVHRVPEPPAADDAAVSAAVAAAVEATADQDVVVVLTQSAVFVPSVPQQALVAGLADGDVPVVQVAVRSPYDVATTASTEAALATYSYADVSVTAAARVLMGVVNPSGRLPVMIPTIDGEGELYALGHGLRYPVVTPEPPTDEPTAPPTDAPPAPTPTDEPTAPPTEGPTEDPTAGPTAPADQTPGAAPGTTPGGTLPSTGADAGLLAGAALLLLAMGALALRRRPSLVHP</sequence>
<feature type="transmembrane region" description="Helical" evidence="8">
    <location>
        <begin position="667"/>
        <end position="685"/>
    </location>
</feature>
<dbReference type="Pfam" id="PF00933">
    <property type="entry name" value="Glyco_hydro_3"/>
    <property type="match status" value="1"/>
</dbReference>
<dbReference type="InterPro" id="IPR019800">
    <property type="entry name" value="Glyco_hydro_3_AS"/>
</dbReference>
<dbReference type="InterPro" id="IPR001764">
    <property type="entry name" value="Glyco_hydro_3_N"/>
</dbReference>
<dbReference type="EMBL" id="JBHSGF010000003">
    <property type="protein sequence ID" value="MFC4554843.1"/>
    <property type="molecule type" value="Genomic_DNA"/>
</dbReference>
<organism evidence="12 13">
    <name type="scientific">Georgenia faecalis</name>
    <dbReference type="NCBI Taxonomy" id="2483799"/>
    <lineage>
        <taxon>Bacteria</taxon>
        <taxon>Bacillati</taxon>
        <taxon>Actinomycetota</taxon>
        <taxon>Actinomycetes</taxon>
        <taxon>Micrococcales</taxon>
        <taxon>Bogoriellaceae</taxon>
        <taxon>Georgenia</taxon>
    </lineage>
</organism>
<feature type="signal peptide" evidence="9">
    <location>
        <begin position="1"/>
        <end position="27"/>
    </location>
</feature>
<comment type="similarity">
    <text evidence="2 6">Belongs to the glycosyl hydrolase 3 family.</text>
</comment>
<dbReference type="InterPro" id="IPR036962">
    <property type="entry name" value="Glyco_hydro_3_N_sf"/>
</dbReference>
<name>A0ABV9D9K0_9MICO</name>
<evidence type="ECO:0000259" key="10">
    <source>
        <dbReference type="Pfam" id="PF00933"/>
    </source>
</evidence>
<feature type="region of interest" description="Disordered" evidence="7">
    <location>
        <begin position="597"/>
        <end position="666"/>
    </location>
</feature>
<keyword evidence="5 6" id="KW-0326">Glycosidase</keyword>
<keyword evidence="8" id="KW-1133">Transmembrane helix</keyword>
<dbReference type="Gene3D" id="3.40.50.1700">
    <property type="entry name" value="Glycoside hydrolase family 3 C-terminal domain"/>
    <property type="match status" value="1"/>
</dbReference>
<dbReference type="InterPro" id="IPR036881">
    <property type="entry name" value="Glyco_hydro_3_C_sf"/>
</dbReference>
<dbReference type="InterPro" id="IPR050226">
    <property type="entry name" value="NagZ_Beta-hexosaminidase"/>
</dbReference>
<keyword evidence="8" id="KW-0472">Membrane</keyword>
<keyword evidence="13" id="KW-1185">Reference proteome</keyword>
<proteinExistence type="inferred from homology"/>
<dbReference type="InterPro" id="IPR017853">
    <property type="entry name" value="GH"/>
</dbReference>
<evidence type="ECO:0000313" key="13">
    <source>
        <dbReference type="Proteomes" id="UP001595955"/>
    </source>
</evidence>
<dbReference type="PANTHER" id="PTHR30480">
    <property type="entry name" value="BETA-HEXOSAMINIDASE-RELATED"/>
    <property type="match status" value="1"/>
</dbReference>
<dbReference type="RefSeq" id="WP_122822842.1">
    <property type="nucleotide sequence ID" value="NZ_CP033325.1"/>
</dbReference>
<dbReference type="InterPro" id="IPR002772">
    <property type="entry name" value="Glyco_hydro_3_C"/>
</dbReference>
<evidence type="ECO:0000256" key="9">
    <source>
        <dbReference type="SAM" id="SignalP"/>
    </source>
</evidence>
<evidence type="ECO:0000256" key="8">
    <source>
        <dbReference type="SAM" id="Phobius"/>
    </source>
</evidence>
<evidence type="ECO:0000256" key="1">
    <source>
        <dbReference type="ARBA" id="ARBA00001231"/>
    </source>
</evidence>
<feature type="domain" description="Glycoside hydrolase family 3 N-terminal" evidence="10">
    <location>
        <begin position="47"/>
        <end position="381"/>
    </location>
</feature>
<keyword evidence="4 6" id="KW-0378">Hydrolase</keyword>
<evidence type="ECO:0000313" key="12">
    <source>
        <dbReference type="EMBL" id="MFC4554843.1"/>
    </source>
</evidence>
<reference evidence="13" key="1">
    <citation type="journal article" date="2019" name="Int. J. Syst. Evol. Microbiol.">
        <title>The Global Catalogue of Microorganisms (GCM) 10K type strain sequencing project: providing services to taxonomists for standard genome sequencing and annotation.</title>
        <authorList>
            <consortium name="The Broad Institute Genomics Platform"/>
            <consortium name="The Broad Institute Genome Sequencing Center for Infectious Disease"/>
            <person name="Wu L."/>
            <person name="Ma J."/>
        </authorList>
    </citation>
    <scope>NUCLEOTIDE SEQUENCE [LARGE SCALE GENOMIC DNA]</scope>
    <source>
        <strain evidence="13">JCM 3369</strain>
    </source>
</reference>
<keyword evidence="9" id="KW-0732">Signal</keyword>
<evidence type="ECO:0000259" key="11">
    <source>
        <dbReference type="Pfam" id="PF01915"/>
    </source>
</evidence>
<feature type="domain" description="Glycoside hydrolase family 3 C-terminal" evidence="11">
    <location>
        <begin position="421"/>
        <end position="595"/>
    </location>
</feature>
<evidence type="ECO:0000256" key="3">
    <source>
        <dbReference type="ARBA" id="ARBA00012663"/>
    </source>
</evidence>
<keyword evidence="8" id="KW-0812">Transmembrane</keyword>
<evidence type="ECO:0000256" key="4">
    <source>
        <dbReference type="ARBA" id="ARBA00022801"/>
    </source>
</evidence>
<evidence type="ECO:0000256" key="2">
    <source>
        <dbReference type="ARBA" id="ARBA00005336"/>
    </source>
</evidence>
<accession>A0ABV9D9K0</accession>
<evidence type="ECO:0000256" key="5">
    <source>
        <dbReference type="ARBA" id="ARBA00023295"/>
    </source>
</evidence>